<evidence type="ECO:0000256" key="1">
    <source>
        <dbReference type="ARBA" id="ARBA00006484"/>
    </source>
</evidence>
<dbReference type="Pfam" id="PF00106">
    <property type="entry name" value="adh_short"/>
    <property type="match status" value="1"/>
</dbReference>
<dbReference type="FunFam" id="3.40.50.720:FF:000084">
    <property type="entry name" value="Short-chain dehydrogenase reductase"/>
    <property type="match status" value="1"/>
</dbReference>
<dbReference type="PANTHER" id="PTHR43943:SF2">
    <property type="entry name" value="DEHYDROGENASE_REDUCTASE 4"/>
    <property type="match status" value="1"/>
</dbReference>
<dbReference type="PANTHER" id="PTHR43943">
    <property type="entry name" value="DEHYDROGENASE/REDUCTASE (SDR FAMILY) MEMBER 4"/>
    <property type="match status" value="1"/>
</dbReference>
<dbReference type="CDD" id="cd05233">
    <property type="entry name" value="SDR_c"/>
    <property type="match status" value="1"/>
</dbReference>
<name>A0A382DUP3_9ZZZZ</name>
<reference evidence="2" key="1">
    <citation type="submission" date="2018-05" db="EMBL/GenBank/DDBJ databases">
        <authorList>
            <person name="Lanie J.A."/>
            <person name="Ng W.-L."/>
            <person name="Kazmierczak K.M."/>
            <person name="Andrzejewski T.M."/>
            <person name="Davidsen T.M."/>
            <person name="Wayne K.J."/>
            <person name="Tettelin H."/>
            <person name="Glass J.I."/>
            <person name="Rusch D."/>
            <person name="Podicherti R."/>
            <person name="Tsui H.-C.T."/>
            <person name="Winkler M.E."/>
        </authorList>
    </citation>
    <scope>NUCLEOTIDE SEQUENCE</scope>
</reference>
<dbReference type="InterPro" id="IPR020904">
    <property type="entry name" value="Sc_DH/Rdtase_CS"/>
</dbReference>
<dbReference type="AlphaFoldDB" id="A0A382DUP3"/>
<dbReference type="PRINTS" id="PR00080">
    <property type="entry name" value="SDRFAMILY"/>
</dbReference>
<dbReference type="SUPFAM" id="SSF51735">
    <property type="entry name" value="NAD(P)-binding Rossmann-fold domains"/>
    <property type="match status" value="1"/>
</dbReference>
<dbReference type="Gene3D" id="3.40.50.720">
    <property type="entry name" value="NAD(P)-binding Rossmann-like Domain"/>
    <property type="match status" value="1"/>
</dbReference>
<dbReference type="EMBL" id="UINC01040885">
    <property type="protein sequence ID" value="SVB41383.1"/>
    <property type="molecule type" value="Genomic_DNA"/>
</dbReference>
<dbReference type="InterPro" id="IPR002347">
    <property type="entry name" value="SDR_fam"/>
</dbReference>
<organism evidence="2">
    <name type="scientific">marine metagenome</name>
    <dbReference type="NCBI Taxonomy" id="408172"/>
    <lineage>
        <taxon>unclassified sequences</taxon>
        <taxon>metagenomes</taxon>
        <taxon>ecological metagenomes</taxon>
    </lineage>
</organism>
<accession>A0A382DUP3</accession>
<sequence length="202" mass="20479">VDRADIAALHDLTGRVAVVTGGSRGIGRAVAEAFAAQGARVVVSSRKADACDETVAAIRAAGGEALAVPAHVGDLGDLDRLVAAAVGAYGGIDILVNNAANPVAQPIGEITPEAFAKSFDVNVRGPLFLFQACLPHLLASEHASVVNVISAGAFLNTPGVSMYGAGKAALLHFTRSMAAEYASRGIRVNALAPGPVDTDMVR</sequence>
<feature type="non-terminal residue" evidence="2">
    <location>
        <position position="202"/>
    </location>
</feature>
<gene>
    <name evidence="2" type="ORF">METZ01_LOCUS194237</name>
</gene>
<feature type="non-terminal residue" evidence="2">
    <location>
        <position position="1"/>
    </location>
</feature>
<proteinExistence type="inferred from homology"/>
<dbReference type="InterPro" id="IPR036291">
    <property type="entry name" value="NAD(P)-bd_dom_sf"/>
</dbReference>
<comment type="similarity">
    <text evidence="1">Belongs to the short-chain dehydrogenases/reductases (SDR) family.</text>
</comment>
<dbReference type="PRINTS" id="PR00081">
    <property type="entry name" value="GDHRDH"/>
</dbReference>
<evidence type="ECO:0000313" key="2">
    <source>
        <dbReference type="EMBL" id="SVB41383.1"/>
    </source>
</evidence>
<dbReference type="PROSITE" id="PS00061">
    <property type="entry name" value="ADH_SHORT"/>
    <property type="match status" value="1"/>
</dbReference>
<protein>
    <submittedName>
        <fullName evidence="2">Uncharacterized protein</fullName>
    </submittedName>
</protein>